<dbReference type="PANTHER" id="PTHR13107">
    <property type="entry name" value="N6-ADENOSINE-METHYLTRANSFERASE NON-CATALYTIC SUBUNIT"/>
    <property type="match status" value="1"/>
</dbReference>
<comment type="subcellular location">
    <subcellularLocation>
        <location evidence="1">Nucleus</location>
    </subcellularLocation>
</comment>
<dbReference type="OrthoDB" id="1888931at2759"/>
<dbReference type="SMR" id="U5HH67"/>
<keyword evidence="2" id="KW-0521">NADP</keyword>
<dbReference type="InterPro" id="IPR045123">
    <property type="entry name" value="METTL14-like"/>
</dbReference>
<evidence type="ECO:0000256" key="2">
    <source>
        <dbReference type="ARBA" id="ARBA00022857"/>
    </source>
</evidence>
<accession>U5HH67</accession>
<comment type="similarity">
    <text evidence="4">Belongs to the MT-A70-like family.</text>
</comment>
<keyword evidence="9" id="KW-1185">Reference proteome</keyword>
<feature type="compositionally biased region" description="Low complexity" evidence="5">
    <location>
        <begin position="1042"/>
        <end position="1057"/>
    </location>
</feature>
<dbReference type="EMBL" id="AEIJ01000756">
    <property type="status" value="NOT_ANNOTATED_CDS"/>
    <property type="molecule type" value="Genomic_DNA"/>
</dbReference>
<dbReference type="GO" id="GO:0036396">
    <property type="term" value="C:RNA N6-methyladenosine methyltransferase complex"/>
    <property type="evidence" value="ECO:0007669"/>
    <property type="project" value="TreeGrafter"/>
</dbReference>
<dbReference type="FunFam" id="3.40.50.720:FF:000084">
    <property type="entry name" value="Short-chain dehydrogenase reductase"/>
    <property type="match status" value="1"/>
</dbReference>
<reference evidence="8" key="4">
    <citation type="submission" date="2015-06" db="UniProtKB">
        <authorList>
            <consortium name="EnsemblFungi"/>
        </authorList>
    </citation>
    <scope>IDENTIFICATION</scope>
</reference>
<dbReference type="PROSITE" id="PS51143">
    <property type="entry name" value="MT_A70"/>
    <property type="match status" value="1"/>
</dbReference>
<dbReference type="InterPro" id="IPR020904">
    <property type="entry name" value="Sc_DH/Rdtase_CS"/>
</dbReference>
<dbReference type="InterPro" id="IPR007757">
    <property type="entry name" value="MT-A70-like"/>
</dbReference>
<proteinExistence type="inferred from homology"/>
<sequence length="1071" mass="117273">MVAPVPPNPQEKGQKGWTIDFEQKTVVVTGGNRGLGKGLTEALAQANANVAIIYNSAKDAEDVAAELSKKWSAKIKAYQCNVGDAARVKEVFSQVESEMGPIVGVVANSGISVVKPIFDLTPDDFKKVFDVNVLGVFNTIQAAGALWIPRKSPGSIVIVSSMSSQIVNSPLTQCFYNSSKGAVSNLGRCIAAEWAEHNIRVNMLSPGFINTDQTAHMPAELREGQAKQVPMGRFSQPFEQAAQALLFLSSHSSYQTGSEAFVDGGFLICSVLLKRATLPLKTSTPYALHTTIFFFNDPLLVTQVDHRLYRLEGNYSPRHNRAKRMGSSPPPIYAGLPPSNPTSTSSDEPSQPTSTISSTIQANTLHPTPPSPTNLIAPRPTSPSHHQPPQPQPQPQHRSSTASRQGSPASNRNFGQSSSRGSIRASVMQPEKVDEGSLNLGQVKDGGEVGNEDLDLDGEEQSLEKRKRLAWGRGYPKLSRLLDLKHTLLSSPSNSLPPTFLNLPSSQIPLRKTLFTTLDPTTNKFDVILLTPPPSTTFDELKALDLGKWSHSPGFVWLWRGGGVGLERGRDLLGLWGYRRCEDIVWLKTNTTQQDSQDNSSPSLFIPSIEHCLMGIRGTVRRSTDPWFVHCNVDTDVMVWEGDELDPLLKPPELQSLIENFCQGTRRLHLYGSPRSLRRGWLTVGIPITSTSSITSDKEVSKVFSEKSFVRPIERESQEWTPTAFDSSIYASSIQSTSASSTLLTSLSQLNLQDAVHDSPLPPYLPYHIELDTLRPKSPPARAGQASSGGLGRGRGAGLGVTKSLVAKGAGTKQRGGGMEMRGAVFLPPSSAAPTLTTMIRSDYGSIHPDAMLDPIELPTTMEDGRMGWISPRFAIAQGQGQGRGQGASFELPLHRHYQYQLPYPVFQQQQQQQQQPQQSHYATNVLHVVRPPISSFAPLHPHFLPSASSIAYFTPHDQAHNYHTPHYQHPLLRDSSYPTLDPHQHQHQQQQHLVPPTGFSQSQSQSQYYAGLHYQPQQQLQQQQAHHPHHQLHPRHPSVPAPSSFPSSRSVASAASGDGDWIYPIGGPGL</sequence>
<dbReference type="EMBL" id="GL541760">
    <property type="protein sequence ID" value="KDE03084.1"/>
    <property type="molecule type" value="Genomic_DNA"/>
</dbReference>
<dbReference type="HOGENOM" id="CLU_287611_0_0_1"/>
<name>U5HH67_USTV1</name>
<feature type="compositionally biased region" description="Acidic residues" evidence="5">
    <location>
        <begin position="450"/>
        <end position="461"/>
    </location>
</feature>
<feature type="region of interest" description="Disordered" evidence="5">
    <location>
        <begin position="962"/>
        <end position="1071"/>
    </location>
</feature>
<feature type="compositionally biased region" description="Polar residues" evidence="5">
    <location>
        <begin position="402"/>
        <end position="421"/>
    </location>
</feature>
<dbReference type="Gene3D" id="3.40.50.720">
    <property type="entry name" value="NAD(P)-binding Rossmann-like Domain"/>
    <property type="match status" value="1"/>
</dbReference>
<feature type="compositionally biased region" description="Low complexity" evidence="5">
    <location>
        <begin position="1001"/>
        <end position="1026"/>
    </location>
</feature>
<reference evidence="9" key="1">
    <citation type="submission" date="2010-11" db="EMBL/GenBank/DDBJ databases">
        <title>The genome sequence of Microbotryum violaceum strain p1A1 Lamole.</title>
        <authorList>
            <person name="Cuomo C."/>
            <person name="Perlin M."/>
            <person name="Young S.K."/>
            <person name="Zeng Q."/>
            <person name="Gargeya S."/>
            <person name="Alvarado L."/>
            <person name="Berlin A."/>
            <person name="Chapman S.B."/>
            <person name="Chen Z."/>
            <person name="Freedman E."/>
            <person name="Gellesch M."/>
            <person name="Goldberg J."/>
            <person name="Griggs A."/>
            <person name="Gujja S."/>
            <person name="Heilman E."/>
            <person name="Heiman D."/>
            <person name="Howarth C."/>
            <person name="Mehta T."/>
            <person name="Neiman D."/>
            <person name="Pearson M."/>
            <person name="Roberts A."/>
            <person name="Saif S."/>
            <person name="Shea T."/>
            <person name="Shenoy N."/>
            <person name="Sisk P."/>
            <person name="Stolte C."/>
            <person name="Sykes S."/>
            <person name="White J."/>
            <person name="Yandava C."/>
            <person name="Haas B."/>
            <person name="Nusbaum C."/>
            <person name="Birren B."/>
        </authorList>
    </citation>
    <scope>NUCLEOTIDE SEQUENCE [LARGE SCALE GENOMIC DNA]</scope>
    <source>
        <strain evidence="9">p1A1 Lamole</strain>
    </source>
</reference>
<dbReference type="STRING" id="683840.U5HH67"/>
<keyword evidence="3" id="KW-0539">Nucleus</keyword>
<dbReference type="GO" id="GO:0005634">
    <property type="term" value="C:nucleus"/>
    <property type="evidence" value="ECO:0007669"/>
    <property type="project" value="UniProtKB-SubCell"/>
</dbReference>
<dbReference type="PANTHER" id="PTHR13107:SF0">
    <property type="entry name" value="N6-ADENOSINE-METHYLTRANSFERASE NON-CATALYTIC SUBUNIT"/>
    <property type="match status" value="1"/>
</dbReference>
<evidence type="ECO:0000256" key="3">
    <source>
        <dbReference type="ARBA" id="ARBA00023242"/>
    </source>
</evidence>
<dbReference type="PRINTS" id="PR00081">
    <property type="entry name" value="GDHRDH"/>
</dbReference>
<feature type="region of interest" description="Disordered" evidence="5">
    <location>
        <begin position="317"/>
        <end position="461"/>
    </location>
</feature>
<evidence type="ECO:0000256" key="1">
    <source>
        <dbReference type="ARBA" id="ARBA00004123"/>
    </source>
</evidence>
<feature type="region of interest" description="Disordered" evidence="5">
    <location>
        <begin position="775"/>
        <end position="797"/>
    </location>
</feature>
<dbReference type="Pfam" id="PF05063">
    <property type="entry name" value="MT-A70"/>
    <property type="match status" value="1"/>
</dbReference>
<feature type="domain" description="Ketoreductase" evidence="6">
    <location>
        <begin position="24"/>
        <end position="197"/>
    </location>
</feature>
<reference evidence="7" key="2">
    <citation type="submission" date="2010-11" db="EMBL/GenBank/DDBJ databases">
        <authorList>
            <consortium name="The Broad Institute Genome Sequencing Platform"/>
            <person name="Earl A."/>
            <person name="Ward D."/>
            <person name="Feldgarden M."/>
            <person name="Gevers D."/>
            <person name="Butler R."/>
            <person name="Young S.K."/>
            <person name="Zeng Q."/>
            <person name="Gargeya S."/>
            <person name="Fitzgerald M."/>
            <person name="Haas B."/>
            <person name="Abouelleil A."/>
            <person name="Alvarado L."/>
            <person name="Arachchi H.M."/>
            <person name="Berlin A."/>
            <person name="Brown A."/>
            <person name="Chapman S.B."/>
            <person name="Chen Z."/>
            <person name="Dunbar C."/>
            <person name="Freedman E."/>
            <person name="Gearin G."/>
            <person name="Gellesch M."/>
            <person name="Goldberg J."/>
            <person name="Griggs A."/>
            <person name="Gujja S."/>
            <person name="Heilman E."/>
            <person name="Heiman D."/>
            <person name="Howarth C."/>
            <person name="Larson L."/>
            <person name="Lui A."/>
            <person name="MacDonald P.J.P."/>
            <person name="Mehta T."/>
            <person name="Montmayeur A."/>
            <person name="Murphy C."/>
            <person name="Neiman D."/>
            <person name="Pearson M."/>
            <person name="Priest M."/>
            <person name="Roberts A."/>
            <person name="Saif S."/>
            <person name="Shea T."/>
            <person name="Shenoy N."/>
            <person name="Sisk P."/>
            <person name="Stolte C."/>
            <person name="Sykes S."/>
            <person name="White J."/>
            <person name="Yandava C."/>
            <person name="Wortman J."/>
            <person name="Nusbaum C."/>
            <person name="Birren B."/>
        </authorList>
    </citation>
    <scope>NUCLEOTIDE SEQUENCE</scope>
    <source>
        <strain evidence="7">P1A1 Lamole</strain>
    </source>
</reference>
<evidence type="ECO:0000256" key="5">
    <source>
        <dbReference type="SAM" id="MobiDB-lite"/>
    </source>
</evidence>
<organism evidence="7">
    <name type="scientific">Microbotryum lychnidis-dioicae (strain p1A1 Lamole / MvSl-1064)</name>
    <name type="common">Anther smut fungus</name>
    <dbReference type="NCBI Taxonomy" id="683840"/>
    <lineage>
        <taxon>Eukaryota</taxon>
        <taxon>Fungi</taxon>
        <taxon>Dikarya</taxon>
        <taxon>Basidiomycota</taxon>
        <taxon>Pucciniomycotina</taxon>
        <taxon>Microbotryomycetes</taxon>
        <taxon>Microbotryales</taxon>
        <taxon>Microbotryaceae</taxon>
        <taxon>Microbotryum</taxon>
    </lineage>
</organism>
<dbReference type="SUPFAM" id="SSF51735">
    <property type="entry name" value="NAD(P)-binding Rossmann-fold domains"/>
    <property type="match status" value="1"/>
</dbReference>
<dbReference type="Proteomes" id="UP000017200">
    <property type="component" value="Unassembled WGS sequence"/>
</dbReference>
<dbReference type="AlphaFoldDB" id="U5HH67"/>
<gene>
    <name evidence="7" type="ORF">MVLG_06407</name>
</gene>
<feature type="compositionally biased region" description="Basic residues" evidence="5">
    <location>
        <begin position="1027"/>
        <end position="1037"/>
    </location>
</feature>
<dbReference type="PROSITE" id="PS51592">
    <property type="entry name" value="SAM_MTA70L_2"/>
    <property type="match status" value="1"/>
</dbReference>
<evidence type="ECO:0000313" key="9">
    <source>
        <dbReference type="Proteomes" id="UP000017200"/>
    </source>
</evidence>
<evidence type="ECO:0000313" key="8">
    <source>
        <dbReference type="EnsemblFungi" id="MVLG_06407T0"/>
    </source>
</evidence>
<dbReference type="InterPro" id="IPR036291">
    <property type="entry name" value="NAD(P)-bd_dom_sf"/>
</dbReference>
<dbReference type="Pfam" id="PF13561">
    <property type="entry name" value="adh_short_C2"/>
    <property type="match status" value="1"/>
</dbReference>
<feature type="compositionally biased region" description="Low complexity" evidence="5">
    <location>
        <begin position="349"/>
        <end position="361"/>
    </location>
</feature>
<evidence type="ECO:0000256" key="4">
    <source>
        <dbReference type="PROSITE-ProRule" id="PRU00489"/>
    </source>
</evidence>
<dbReference type="InterPro" id="IPR002347">
    <property type="entry name" value="SDR_fam"/>
</dbReference>
<dbReference type="EnsemblFungi" id="MVLG_06407T0">
    <property type="protein sequence ID" value="MVLG_06407T0"/>
    <property type="gene ID" value="MVLG_06407"/>
</dbReference>
<feature type="compositionally biased region" description="Gly residues" evidence="5">
    <location>
        <begin position="787"/>
        <end position="797"/>
    </location>
</feature>
<dbReference type="GO" id="GO:0003729">
    <property type="term" value="F:mRNA binding"/>
    <property type="evidence" value="ECO:0007669"/>
    <property type="project" value="TreeGrafter"/>
</dbReference>
<dbReference type="InParanoid" id="U5HH67"/>
<protein>
    <recommendedName>
        <fullName evidence="6">Ketoreductase domain-containing protein</fullName>
    </recommendedName>
</protein>
<dbReference type="SMART" id="SM00822">
    <property type="entry name" value="PKS_KR"/>
    <property type="match status" value="1"/>
</dbReference>
<dbReference type="InterPro" id="IPR057326">
    <property type="entry name" value="KR_dom"/>
</dbReference>
<evidence type="ECO:0000259" key="6">
    <source>
        <dbReference type="SMART" id="SM00822"/>
    </source>
</evidence>
<dbReference type="PROSITE" id="PS00061">
    <property type="entry name" value="ADH_SHORT"/>
    <property type="match status" value="1"/>
</dbReference>
<reference evidence="7 9" key="3">
    <citation type="journal article" date="2015" name="BMC Genomics">
        <title>Sex and parasites: genomic and transcriptomic analysis of Microbotryum lychnidis-dioicae, the biotrophic and plant-castrating anther smut fungus.</title>
        <authorList>
            <person name="Perlin M.H."/>
            <person name="Amselem J."/>
            <person name="Fontanillas E."/>
            <person name="Toh S.S."/>
            <person name="Chen Z."/>
            <person name="Goldberg J."/>
            <person name="Duplessis S."/>
            <person name="Henrissat B."/>
            <person name="Young S."/>
            <person name="Zeng Q."/>
            <person name="Aguileta G."/>
            <person name="Petit E."/>
            <person name="Badouin H."/>
            <person name="Andrews J."/>
            <person name="Razeeq D."/>
            <person name="Gabaldon T."/>
            <person name="Quesneville H."/>
            <person name="Giraud T."/>
            <person name="Hood M.E."/>
            <person name="Schultz D.J."/>
            <person name="Cuomo C.A."/>
        </authorList>
    </citation>
    <scope>NUCLEOTIDE SEQUENCE [LARGE SCALE GENOMIC DNA]</scope>
    <source>
        <strain evidence="7">P1A1 Lamole</strain>
        <strain evidence="9">p1A1 Lamole</strain>
    </source>
</reference>
<evidence type="ECO:0000313" key="7">
    <source>
        <dbReference type="EMBL" id="KDE03084.1"/>
    </source>
</evidence>